<dbReference type="AlphaFoldDB" id="A0A8K0JWF8"/>
<sequence>MPRQARKHNTSKYTPLPPRPAKGKTDEPELSDHSMSLYWSAPPSLLILLEWLKEQGIWLSEKLKVKEMPDGQGWGVVSTQVGIPLEVVCRIPRTAILSVHTSDLDSIIPNKIWRQIPLLIQLTLTLLHEMRKGPASRYYGYLQSLPRQPVSIVALWDEDELFGQDGKKALEKLAGTEMMRETRRMAKEERSKDEIRTYWKVTKDSFPSTPSTLGPPTFLDVMHAYSLVTSRAFQVDAYHGAAMVPLADIFNHREDNHVCFESDDFVCDVCGSLPACEHDGLNSLSIPLRLSHLPAEVVSSYSDPSQNTVDLTIATPFAPDEEVFNTYGDHIGWSQMLNEWGFVDETGDPFGRGIGWESKEVLGDGEKREDHEARRKLWKSLCNREVSSEDEQEDALVFEPDQEQGKYNAKDSLLINSDGQISTPLFWACFATSLPEEEMEGKSREALVILGLETRTRLEARSESDGLIVWDEDPVSRSCTEIILELLQERLKRMWHANWTIDKLCDYADALPTDAKLQKMALKLLIEERRVLEVVQQRWSLY</sequence>
<keyword evidence="4" id="KW-1185">Reference proteome</keyword>
<dbReference type="PROSITE" id="PS50280">
    <property type="entry name" value="SET"/>
    <property type="match status" value="1"/>
</dbReference>
<gene>
    <name evidence="3" type="ORF">FFLO_00372</name>
</gene>
<dbReference type="InterPro" id="IPR001214">
    <property type="entry name" value="SET_dom"/>
</dbReference>
<protein>
    <recommendedName>
        <fullName evidence="2">SET domain-containing protein</fullName>
    </recommendedName>
</protein>
<organism evidence="3 4">
    <name type="scientific">Filobasidium floriforme</name>
    <dbReference type="NCBI Taxonomy" id="5210"/>
    <lineage>
        <taxon>Eukaryota</taxon>
        <taxon>Fungi</taxon>
        <taxon>Dikarya</taxon>
        <taxon>Basidiomycota</taxon>
        <taxon>Agaricomycotina</taxon>
        <taxon>Tremellomycetes</taxon>
        <taxon>Filobasidiales</taxon>
        <taxon>Filobasidiaceae</taxon>
        <taxon>Filobasidium</taxon>
    </lineage>
</organism>
<dbReference type="PANTHER" id="PTHR13271">
    <property type="entry name" value="UNCHARACTERIZED PUTATIVE METHYLTRANSFERASE"/>
    <property type="match status" value="1"/>
</dbReference>
<name>A0A8K0JWF8_9TREE</name>
<dbReference type="PANTHER" id="PTHR13271:SF34">
    <property type="entry name" value="N-LYSINE METHYLTRANSFERASE SETD6"/>
    <property type="match status" value="1"/>
</dbReference>
<evidence type="ECO:0000259" key="2">
    <source>
        <dbReference type="PROSITE" id="PS50280"/>
    </source>
</evidence>
<feature type="domain" description="SET" evidence="2">
    <location>
        <begin position="61"/>
        <end position="328"/>
    </location>
</feature>
<evidence type="ECO:0000256" key="1">
    <source>
        <dbReference type="SAM" id="MobiDB-lite"/>
    </source>
</evidence>
<reference evidence="3" key="1">
    <citation type="submission" date="2020-04" db="EMBL/GenBank/DDBJ databases">
        <title>Analysis of mating type loci in Filobasidium floriforme.</title>
        <authorList>
            <person name="Nowrousian M."/>
        </authorList>
    </citation>
    <scope>NUCLEOTIDE SEQUENCE</scope>
    <source>
        <strain evidence="3">CBS 6242</strain>
    </source>
</reference>
<dbReference type="GO" id="GO:0005634">
    <property type="term" value="C:nucleus"/>
    <property type="evidence" value="ECO:0007669"/>
    <property type="project" value="TreeGrafter"/>
</dbReference>
<dbReference type="SUPFAM" id="SSF82199">
    <property type="entry name" value="SET domain"/>
    <property type="match status" value="1"/>
</dbReference>
<dbReference type="CDD" id="cd10527">
    <property type="entry name" value="SET_LSMT"/>
    <property type="match status" value="1"/>
</dbReference>
<dbReference type="GO" id="GO:0016279">
    <property type="term" value="F:protein-lysine N-methyltransferase activity"/>
    <property type="evidence" value="ECO:0007669"/>
    <property type="project" value="TreeGrafter"/>
</dbReference>
<dbReference type="OrthoDB" id="441812at2759"/>
<feature type="compositionally biased region" description="Basic residues" evidence="1">
    <location>
        <begin position="1"/>
        <end position="10"/>
    </location>
</feature>
<proteinExistence type="predicted"/>
<accession>A0A8K0JWF8</accession>
<dbReference type="Proteomes" id="UP000812966">
    <property type="component" value="Unassembled WGS sequence"/>
</dbReference>
<feature type="region of interest" description="Disordered" evidence="1">
    <location>
        <begin position="1"/>
        <end position="29"/>
    </location>
</feature>
<dbReference type="Gene3D" id="3.90.1410.10">
    <property type="entry name" value="set domain protein methyltransferase, domain 1"/>
    <property type="match status" value="1"/>
</dbReference>
<dbReference type="EMBL" id="JABELV010000004">
    <property type="protein sequence ID" value="KAG7575382.1"/>
    <property type="molecule type" value="Genomic_DNA"/>
</dbReference>
<dbReference type="InterPro" id="IPR050600">
    <property type="entry name" value="SETD3_SETD6_MTase"/>
</dbReference>
<dbReference type="InterPro" id="IPR046341">
    <property type="entry name" value="SET_dom_sf"/>
</dbReference>
<evidence type="ECO:0000313" key="4">
    <source>
        <dbReference type="Proteomes" id="UP000812966"/>
    </source>
</evidence>
<evidence type="ECO:0000313" key="3">
    <source>
        <dbReference type="EMBL" id="KAG7575382.1"/>
    </source>
</evidence>
<comment type="caution">
    <text evidence="3">The sequence shown here is derived from an EMBL/GenBank/DDBJ whole genome shotgun (WGS) entry which is preliminary data.</text>
</comment>